<evidence type="ECO:0000256" key="8">
    <source>
        <dbReference type="PIRSR" id="PIRSR608901-2"/>
    </source>
</evidence>
<feature type="binding site" evidence="7">
    <location>
        <position position="26"/>
    </location>
    <ligand>
        <name>Ca(2+)</name>
        <dbReference type="ChEBI" id="CHEBI:29108"/>
    </ligand>
</feature>
<evidence type="ECO:0000313" key="11">
    <source>
        <dbReference type="Proteomes" id="UP001050691"/>
    </source>
</evidence>
<keyword evidence="6 9" id="KW-0472">Membrane</keyword>
<evidence type="ECO:0000313" key="10">
    <source>
        <dbReference type="EMBL" id="GJJ15660.1"/>
    </source>
</evidence>
<dbReference type="GO" id="GO:0016811">
    <property type="term" value="F:hydrolase activity, acting on carbon-nitrogen (but not peptide) bonds, in linear amides"/>
    <property type="evidence" value="ECO:0007669"/>
    <property type="project" value="InterPro"/>
</dbReference>
<comment type="similarity">
    <text evidence="2">Belongs to the alkaline ceramidase family.</text>
</comment>
<proteinExistence type="inferred from homology"/>
<evidence type="ECO:0000256" key="2">
    <source>
        <dbReference type="ARBA" id="ARBA00009780"/>
    </source>
</evidence>
<evidence type="ECO:0008006" key="12">
    <source>
        <dbReference type="Google" id="ProtNLM"/>
    </source>
</evidence>
<keyword evidence="7" id="KW-0479">Metal-binding</keyword>
<comment type="caution">
    <text evidence="10">The sequence shown here is derived from an EMBL/GenBank/DDBJ whole genome shotgun (WGS) entry which is preliminary data.</text>
</comment>
<dbReference type="PANTHER" id="PTHR46187:SF3">
    <property type="entry name" value="ALKALINE CERAMIDASE 3"/>
    <property type="match status" value="1"/>
</dbReference>
<feature type="binding site" evidence="7">
    <location>
        <position position="28"/>
    </location>
    <ligand>
        <name>Ca(2+)</name>
        <dbReference type="ChEBI" id="CHEBI:29108"/>
    </ligand>
</feature>
<organism evidence="10 11">
    <name type="scientific">Clathrus columnatus</name>
    <dbReference type="NCBI Taxonomy" id="1419009"/>
    <lineage>
        <taxon>Eukaryota</taxon>
        <taxon>Fungi</taxon>
        <taxon>Dikarya</taxon>
        <taxon>Basidiomycota</taxon>
        <taxon>Agaricomycotina</taxon>
        <taxon>Agaricomycetes</taxon>
        <taxon>Phallomycetidae</taxon>
        <taxon>Phallales</taxon>
        <taxon>Clathraceae</taxon>
        <taxon>Clathrus</taxon>
    </lineage>
</organism>
<keyword evidence="11" id="KW-1185">Reference proteome</keyword>
<dbReference type="EMBL" id="BPWL01000011">
    <property type="protein sequence ID" value="GJJ15660.1"/>
    <property type="molecule type" value="Genomic_DNA"/>
</dbReference>
<reference evidence="10" key="1">
    <citation type="submission" date="2021-10" db="EMBL/GenBank/DDBJ databases">
        <title>De novo Genome Assembly of Clathrus columnatus (Basidiomycota, Fungi) Using Illumina and Nanopore Sequence Data.</title>
        <authorList>
            <person name="Ogiso-Tanaka E."/>
            <person name="Itagaki H."/>
            <person name="Hosoya T."/>
            <person name="Hosaka K."/>
        </authorList>
    </citation>
    <scope>NUCLEOTIDE SEQUENCE</scope>
    <source>
        <strain evidence="10">MO-923</strain>
    </source>
</reference>
<evidence type="ECO:0000256" key="5">
    <source>
        <dbReference type="ARBA" id="ARBA00022989"/>
    </source>
</evidence>
<dbReference type="GO" id="GO:0046514">
    <property type="term" value="P:ceramide catabolic process"/>
    <property type="evidence" value="ECO:0007669"/>
    <property type="project" value="TreeGrafter"/>
</dbReference>
<dbReference type="PANTHER" id="PTHR46187">
    <property type="entry name" value="ALKALINE CERAMIDASE 3"/>
    <property type="match status" value="1"/>
</dbReference>
<sequence length="190" mass="21368">MTSHVDLTYVSKYAAFWGNVTSTLDWCEFSSYIAELANTISNIAIISLGLYGYIRCKQQSLPALYSTNYLGLLMVGIGSAAFHGSLLYEAQLADELPITFIYRNPVYHQAVFATLMLLNTYRTMKLRRQTVVPLSRNVQSQVVKIFWTGGLSFIVAFLIWNLDNIFCGNLQGWKKIIGWPTAFLLEGQAA</sequence>
<feature type="binding site" evidence="8">
    <location>
        <position position="83"/>
    </location>
    <ligand>
        <name>Zn(2+)</name>
        <dbReference type="ChEBI" id="CHEBI:29105"/>
        <note>catalytic</note>
    </ligand>
</feature>
<evidence type="ECO:0000256" key="6">
    <source>
        <dbReference type="ARBA" id="ARBA00023136"/>
    </source>
</evidence>
<evidence type="ECO:0000256" key="1">
    <source>
        <dbReference type="ARBA" id="ARBA00004141"/>
    </source>
</evidence>
<dbReference type="AlphaFoldDB" id="A0AAV5AMK4"/>
<name>A0AAV5AMK4_9AGAM</name>
<keyword evidence="8" id="KW-0862">Zinc</keyword>
<feature type="transmembrane region" description="Helical" evidence="9">
    <location>
        <begin position="32"/>
        <end position="54"/>
    </location>
</feature>
<feature type="transmembrane region" description="Helical" evidence="9">
    <location>
        <begin position="66"/>
        <end position="86"/>
    </location>
</feature>
<evidence type="ECO:0000256" key="7">
    <source>
        <dbReference type="PIRSR" id="PIRSR608901-1"/>
    </source>
</evidence>
<keyword evidence="4" id="KW-0378">Hydrolase</keyword>
<evidence type="ECO:0000256" key="4">
    <source>
        <dbReference type="ARBA" id="ARBA00022801"/>
    </source>
</evidence>
<dbReference type="GO" id="GO:0046513">
    <property type="term" value="P:ceramide biosynthetic process"/>
    <property type="evidence" value="ECO:0007669"/>
    <property type="project" value="TreeGrafter"/>
</dbReference>
<evidence type="ECO:0000256" key="3">
    <source>
        <dbReference type="ARBA" id="ARBA00022692"/>
    </source>
</evidence>
<gene>
    <name evidence="10" type="ORF">Clacol_009938</name>
</gene>
<keyword evidence="7" id="KW-0106">Calcium</keyword>
<dbReference type="Pfam" id="PF05875">
    <property type="entry name" value="Ceramidase"/>
    <property type="match status" value="1"/>
</dbReference>
<dbReference type="GO" id="GO:0046872">
    <property type="term" value="F:metal ion binding"/>
    <property type="evidence" value="ECO:0007669"/>
    <property type="project" value="UniProtKB-KW"/>
</dbReference>
<feature type="transmembrane region" description="Helical" evidence="9">
    <location>
        <begin position="145"/>
        <end position="162"/>
    </location>
</feature>
<comment type="subcellular location">
    <subcellularLocation>
        <location evidence="1">Membrane</location>
        <topology evidence="1">Multi-pass membrane protein</topology>
    </subcellularLocation>
</comment>
<protein>
    <recommendedName>
        <fullName evidence="12">Alkaline ceramidase</fullName>
    </recommendedName>
</protein>
<dbReference type="GO" id="GO:0005789">
    <property type="term" value="C:endoplasmic reticulum membrane"/>
    <property type="evidence" value="ECO:0007669"/>
    <property type="project" value="TreeGrafter"/>
</dbReference>
<dbReference type="InterPro" id="IPR008901">
    <property type="entry name" value="ACER"/>
</dbReference>
<accession>A0AAV5AMK4</accession>
<evidence type="ECO:0000256" key="9">
    <source>
        <dbReference type="SAM" id="Phobius"/>
    </source>
</evidence>
<feature type="transmembrane region" description="Helical" evidence="9">
    <location>
        <begin position="106"/>
        <end position="124"/>
    </location>
</feature>
<feature type="binding site" evidence="7">
    <location>
        <position position="25"/>
    </location>
    <ligand>
        <name>Ca(2+)</name>
        <dbReference type="ChEBI" id="CHEBI:29108"/>
    </ligand>
</feature>
<feature type="binding site" evidence="7">
    <location>
        <position position="35"/>
    </location>
    <ligand>
        <name>Ca(2+)</name>
        <dbReference type="ChEBI" id="CHEBI:29108"/>
    </ligand>
</feature>
<comment type="cofactor">
    <cofactor evidence="8">
        <name>Zn(2+)</name>
        <dbReference type="ChEBI" id="CHEBI:29105"/>
    </cofactor>
</comment>
<keyword evidence="5 9" id="KW-1133">Transmembrane helix</keyword>
<keyword evidence="3 9" id="KW-0812">Transmembrane</keyword>
<dbReference type="Proteomes" id="UP001050691">
    <property type="component" value="Unassembled WGS sequence"/>
</dbReference>